<proteinExistence type="predicted"/>
<feature type="transmembrane region" description="Helical" evidence="4">
    <location>
        <begin position="757"/>
        <end position="778"/>
    </location>
</feature>
<dbReference type="PANTHER" id="PTHR24421:SF62">
    <property type="entry name" value="SENSORY TRANSDUCTION HISTIDINE KINASE"/>
    <property type="match status" value="1"/>
</dbReference>
<reference evidence="7 8" key="1">
    <citation type="submission" date="2019-12" db="EMBL/GenBank/DDBJ databases">
        <title>Novel species isolated from a subtropical stream in China.</title>
        <authorList>
            <person name="Lu H."/>
        </authorList>
    </citation>
    <scope>NUCLEOTIDE SEQUENCE [LARGE SCALE GENOMIC DNA]</scope>
    <source>
        <strain evidence="7 8">FT134W</strain>
    </source>
</reference>
<organism evidence="7 8">
    <name type="scientific">Duganella margarita</name>
    <dbReference type="NCBI Taxonomy" id="2692170"/>
    <lineage>
        <taxon>Bacteria</taxon>
        <taxon>Pseudomonadati</taxon>
        <taxon>Pseudomonadota</taxon>
        <taxon>Betaproteobacteria</taxon>
        <taxon>Burkholderiales</taxon>
        <taxon>Oxalobacteraceae</taxon>
        <taxon>Telluria group</taxon>
        <taxon>Duganella</taxon>
    </lineage>
</organism>
<dbReference type="Gene3D" id="1.20.5.1930">
    <property type="match status" value="1"/>
</dbReference>
<dbReference type="Proteomes" id="UP000469734">
    <property type="component" value="Unassembled WGS sequence"/>
</dbReference>
<dbReference type="InterPro" id="IPR003594">
    <property type="entry name" value="HATPase_dom"/>
</dbReference>
<dbReference type="InterPro" id="IPR013783">
    <property type="entry name" value="Ig-like_fold"/>
</dbReference>
<keyword evidence="4" id="KW-0812">Transmembrane</keyword>
<dbReference type="InterPro" id="IPR036890">
    <property type="entry name" value="HATPase_C_sf"/>
</dbReference>
<keyword evidence="4" id="KW-0472">Membrane</keyword>
<dbReference type="Gene3D" id="2.130.10.10">
    <property type="entry name" value="YVTN repeat-like/Quinoprotein amine dehydrogenase"/>
    <property type="match status" value="3"/>
</dbReference>
<accession>A0A7X4H1R5</accession>
<evidence type="ECO:0000256" key="1">
    <source>
        <dbReference type="ARBA" id="ARBA00022679"/>
    </source>
</evidence>
<keyword evidence="5" id="KW-0732">Signal</keyword>
<keyword evidence="4" id="KW-1133">Transmembrane helix</keyword>
<dbReference type="Pfam" id="PF02518">
    <property type="entry name" value="HATPase_c"/>
    <property type="match status" value="1"/>
</dbReference>
<dbReference type="Pfam" id="PF07495">
    <property type="entry name" value="Y_Y_Y"/>
    <property type="match status" value="1"/>
</dbReference>
<dbReference type="Gene3D" id="2.60.40.10">
    <property type="entry name" value="Immunoglobulins"/>
    <property type="match status" value="1"/>
</dbReference>
<keyword evidence="3" id="KW-0902">Two-component regulatory system</keyword>
<comment type="caution">
    <text evidence="7">The sequence shown here is derived from an EMBL/GenBank/DDBJ whole genome shotgun (WGS) entry which is preliminary data.</text>
</comment>
<dbReference type="GO" id="GO:0046983">
    <property type="term" value="F:protein dimerization activity"/>
    <property type="evidence" value="ECO:0007669"/>
    <property type="project" value="InterPro"/>
</dbReference>
<evidence type="ECO:0000313" key="7">
    <source>
        <dbReference type="EMBL" id="MYM73723.1"/>
    </source>
</evidence>
<dbReference type="AlphaFoldDB" id="A0A7X4H1R5"/>
<dbReference type="InterPro" id="IPR050482">
    <property type="entry name" value="Sensor_HK_TwoCompSys"/>
</dbReference>
<dbReference type="RefSeq" id="WP_161050813.1">
    <property type="nucleotide sequence ID" value="NZ_WWCR01000016.1"/>
</dbReference>
<evidence type="ECO:0000256" key="4">
    <source>
        <dbReference type="SAM" id="Phobius"/>
    </source>
</evidence>
<dbReference type="CDD" id="cd16917">
    <property type="entry name" value="HATPase_UhpB-NarQ-NarX-like"/>
    <property type="match status" value="1"/>
</dbReference>
<dbReference type="Gene3D" id="3.30.565.10">
    <property type="entry name" value="Histidine kinase-like ATPase, C-terminal domain"/>
    <property type="match status" value="1"/>
</dbReference>
<dbReference type="GO" id="GO:0000155">
    <property type="term" value="F:phosphorelay sensor kinase activity"/>
    <property type="evidence" value="ECO:0007669"/>
    <property type="project" value="InterPro"/>
</dbReference>
<feature type="signal peptide" evidence="5">
    <location>
        <begin position="1"/>
        <end position="21"/>
    </location>
</feature>
<evidence type="ECO:0000313" key="8">
    <source>
        <dbReference type="Proteomes" id="UP000469734"/>
    </source>
</evidence>
<sequence length="1007" mass="110256">MSRRLFPLLLVLALVMPRSWALDSKVALSDYHHDIWTGKDGAPGEIGAMAQTADGWLWIGSSNGLYRFDGLRFQRFEALPGEAMPNRPVTALKALPNGDLLIGYIFGGVSRLSKGHLTHFPARLGPNLIGGVINVIQDDDGMVWAAANDGLLQLRQGVWREVGAQMGLPPGRVSNILIDQYRQIWLAAGEQLMVLAPGARRFRPVLSGYKAVNLSESPDGRLWLDTHEQLIAVPSQHTGPQLPRPDSLVLGEGQENGLFDRDGNYWALNCPGICRTDGVGQRPDGIYSPTAKPDSRLDQAWQVSSLTGNLVFEDRDGSIWIGTSSGVERFRHNRLTPVRLTGGERFFSFALDEAGRALVLAKPTNELWRLEADGRAMLLERGEPTDYGSLSNGADGSLLRGGPQHIERRRGNAREIIAYPEGLLEHGVVEAMRITDDGRALWLAVSRRALYRRLDGKWMTQAELGIPAGIAFAAAGAANAPGSMWFGYNDGQVIHYDNGRLTRYAPQPEGDVGTITFVHAGPEVLIGGNAGVAVLSGSSFRRLNAADPDVLTRVSGMAISANGDRWFNGSKGVVLVRAADWAAAIGQPGRLLKYVLFGVLDGYPGFAAISNRLQSAISDKDGQLWFAGVSGIARIDSTRNYAPPSPPLVKLQTLVAQGQRYLDFTQPLQLAPGTTSFRIEYTALSYTMPDSLRFRYRLEGVDADWQDPGTRRAISYTNLGPGEYRFRVMAVDQFGQWSKDESSMTVRILPTFTQTPLFYALAVLATAGLLYLLYLLWLRQATLRLAARIAERERIARALHDSFLQSVHGLTLSFQSALGGLAADSPARAKIERVLLLADKVMEEGRDELQELRSGAMGDGDLARGLLLVGQVLAESHRAVFSLRTQGTPRALQELAACEIYSIGREALMNAFRHAEAASIQVELHYGASQFTLQVRDDGKGIAPEILNHGSTGHWGLTGLFERARRVGGQLTLDNRDAGGLRVRLIVPAARAYAGQARWKRWRCWFS</sequence>
<keyword evidence="2" id="KW-0418">Kinase</keyword>
<evidence type="ECO:0000256" key="5">
    <source>
        <dbReference type="SAM" id="SignalP"/>
    </source>
</evidence>
<evidence type="ECO:0000256" key="3">
    <source>
        <dbReference type="ARBA" id="ARBA00023012"/>
    </source>
</evidence>
<dbReference type="PANTHER" id="PTHR24421">
    <property type="entry name" value="NITRATE/NITRITE SENSOR PROTEIN NARX-RELATED"/>
    <property type="match status" value="1"/>
</dbReference>
<dbReference type="SUPFAM" id="SSF63829">
    <property type="entry name" value="Calcium-dependent phosphotriesterase"/>
    <property type="match status" value="3"/>
</dbReference>
<name>A0A7X4H1R5_9BURK</name>
<evidence type="ECO:0000259" key="6">
    <source>
        <dbReference type="SMART" id="SM00387"/>
    </source>
</evidence>
<dbReference type="SMART" id="SM00387">
    <property type="entry name" value="HATPase_c"/>
    <property type="match status" value="1"/>
</dbReference>
<dbReference type="InterPro" id="IPR015943">
    <property type="entry name" value="WD40/YVTN_repeat-like_dom_sf"/>
</dbReference>
<dbReference type="InterPro" id="IPR011123">
    <property type="entry name" value="Y_Y_Y"/>
</dbReference>
<dbReference type="InterPro" id="IPR011712">
    <property type="entry name" value="Sig_transdc_His_kin_sub3_dim/P"/>
</dbReference>
<dbReference type="SUPFAM" id="SSF55874">
    <property type="entry name" value="ATPase domain of HSP90 chaperone/DNA topoisomerase II/histidine kinase"/>
    <property type="match status" value="1"/>
</dbReference>
<protein>
    <recommendedName>
        <fullName evidence="6">Histidine kinase/HSP90-like ATPase domain-containing protein</fullName>
    </recommendedName>
</protein>
<dbReference type="GO" id="GO:0016020">
    <property type="term" value="C:membrane"/>
    <property type="evidence" value="ECO:0007669"/>
    <property type="project" value="InterPro"/>
</dbReference>
<dbReference type="EMBL" id="WWCR01000016">
    <property type="protein sequence ID" value="MYM73723.1"/>
    <property type="molecule type" value="Genomic_DNA"/>
</dbReference>
<gene>
    <name evidence="7" type="ORF">GTP56_16135</name>
</gene>
<keyword evidence="1" id="KW-0808">Transferase</keyword>
<evidence type="ECO:0000256" key="2">
    <source>
        <dbReference type="ARBA" id="ARBA00022777"/>
    </source>
</evidence>
<feature type="domain" description="Histidine kinase/HSP90-like ATPase" evidence="6">
    <location>
        <begin position="895"/>
        <end position="991"/>
    </location>
</feature>
<dbReference type="Pfam" id="PF07730">
    <property type="entry name" value="HisKA_3"/>
    <property type="match status" value="1"/>
</dbReference>
<feature type="chain" id="PRO_5031289363" description="Histidine kinase/HSP90-like ATPase domain-containing protein" evidence="5">
    <location>
        <begin position="22"/>
        <end position="1007"/>
    </location>
</feature>